<dbReference type="Gene3D" id="3.30.1370.10">
    <property type="entry name" value="K Homology domain, type 1"/>
    <property type="match status" value="1"/>
</dbReference>
<sequence length="481" mass="53121">MLNAVIDMVKSSGIEMSDQNMARGRQLNYVNESLWEKRREERGFESYNRLPVKIDGSLTPEQMAAYQTMFRIQEITSILRSHDLEPPNRRNRSPSPPPAYDARGKRTNTREQRYRRKLEEERHRLVEIAIKMIPHFVAPEGYKRPVKFQDKYYIPIDAYPEINFVGLLLGPRGNTLKKLQEESGCKIAIRGRGSVKEGKNANDLPRGAMNFADPLHCLIIADSENKIQKGIKACEGIVCKAVTSPEGQNDLKRGQLRELAELNGTLREDNRPCPICGLQGHKRYECPNKETFAQKITCRKCGQHGHATIDCIMTVQPQPVQESRYGGYSGNARYAAAWQEQDLRNDYQQQVGVSSYRSRETRGSQEPQTAYSASYIAQESYDISTKKADSILSPPGLNTAEKTGTNWGIPGMSSSSLPAISSGNSDIGGMPPGMDSSSGGLPGLESLPTLPGLSGPPGLPDFGGNETGSQFNSGIEGPPGL</sequence>
<dbReference type="GO" id="GO:0005829">
    <property type="term" value="C:cytosol"/>
    <property type="evidence" value="ECO:0007669"/>
    <property type="project" value="UniProtKB-ARBA"/>
</dbReference>
<keyword evidence="6 11" id="KW-0863">Zinc-finger</keyword>
<comment type="function">
    <text evidence="13">Necessary for the splicing of pre-mRNA. Has a role in the recognition of the branch site (5'-UACUAAC-3'), the pyrimidine tract and the 3'-splice site at the 3'-end of introns.</text>
</comment>
<evidence type="ECO:0000256" key="9">
    <source>
        <dbReference type="ARBA" id="ARBA00023187"/>
    </source>
</evidence>
<evidence type="ECO:0000256" key="14">
    <source>
        <dbReference type="SAM" id="MobiDB-lite"/>
    </source>
</evidence>
<keyword evidence="5 13" id="KW-0479">Metal-binding</keyword>
<reference evidence="16 17" key="1">
    <citation type="submission" date="2020-06" db="EMBL/GenBank/DDBJ databases">
        <title>The yeast mating-type switching endonuclease HO is a domesticated member of an unorthodox homing genetic element family.</title>
        <authorList>
            <person name="Coughlan A.Y."/>
            <person name="Lombardi L."/>
            <person name="Braun-Galleani S."/>
            <person name="Martos A.R."/>
            <person name="Galeote V."/>
            <person name="Bigey F."/>
            <person name="Dequin S."/>
            <person name="Byrne K.P."/>
            <person name="Wolfe K.H."/>
        </authorList>
    </citation>
    <scope>NUCLEOTIDE SEQUENCE [LARGE SCALE GENOMIC DNA]</scope>
    <source>
        <strain evidence="16 17">CBS2947</strain>
    </source>
</reference>
<evidence type="ECO:0000256" key="1">
    <source>
        <dbReference type="ARBA" id="ARBA00004123"/>
    </source>
</evidence>
<dbReference type="PANTHER" id="PTHR11208:SF45">
    <property type="entry name" value="SPLICING FACTOR 1"/>
    <property type="match status" value="1"/>
</dbReference>
<evidence type="ECO:0000256" key="4">
    <source>
        <dbReference type="ARBA" id="ARBA00022664"/>
    </source>
</evidence>
<evidence type="ECO:0000256" key="2">
    <source>
        <dbReference type="ARBA" id="ARBA00010382"/>
    </source>
</evidence>
<feature type="compositionally biased region" description="Basic and acidic residues" evidence="14">
    <location>
        <begin position="102"/>
        <end position="112"/>
    </location>
</feature>
<dbReference type="FunFam" id="3.30.1370.10:FF:000024">
    <property type="entry name" value="Branchpoint-bridging protein-like protein"/>
    <property type="match status" value="1"/>
</dbReference>
<dbReference type="CDD" id="cd02395">
    <property type="entry name" value="KH-I_BBP"/>
    <property type="match status" value="1"/>
</dbReference>
<protein>
    <recommendedName>
        <fullName evidence="3 13">Branchpoint-bridging protein</fullName>
    </recommendedName>
</protein>
<dbReference type="Pfam" id="PF22675">
    <property type="entry name" value="KH-I_KHDC4-BBP"/>
    <property type="match status" value="1"/>
</dbReference>
<feature type="region of interest" description="Disordered" evidence="14">
    <location>
        <begin position="81"/>
        <end position="112"/>
    </location>
</feature>
<evidence type="ECO:0000256" key="10">
    <source>
        <dbReference type="ARBA" id="ARBA00023242"/>
    </source>
</evidence>
<feature type="compositionally biased region" description="Low complexity" evidence="14">
    <location>
        <begin position="428"/>
        <end position="453"/>
    </location>
</feature>
<comment type="similarity">
    <text evidence="2 13">Belongs to the BBP/SF1 family.</text>
</comment>
<evidence type="ECO:0000313" key="17">
    <source>
        <dbReference type="Proteomes" id="UP000510647"/>
    </source>
</evidence>
<keyword evidence="7 13" id="KW-0862">Zinc</keyword>
<evidence type="ECO:0000256" key="5">
    <source>
        <dbReference type="ARBA" id="ARBA00022723"/>
    </source>
</evidence>
<keyword evidence="10 13" id="KW-0539">Nucleus</keyword>
<dbReference type="InterPro" id="IPR004087">
    <property type="entry name" value="KH_dom"/>
</dbReference>
<dbReference type="GO" id="GO:0000398">
    <property type="term" value="P:mRNA splicing, via spliceosome"/>
    <property type="evidence" value="ECO:0007669"/>
    <property type="project" value="UniProtKB-UniRule"/>
</dbReference>
<evidence type="ECO:0000256" key="6">
    <source>
        <dbReference type="ARBA" id="ARBA00022771"/>
    </source>
</evidence>
<organism evidence="16 17">
    <name type="scientific">Torulaspora globosa</name>
    <dbReference type="NCBI Taxonomy" id="48254"/>
    <lineage>
        <taxon>Eukaryota</taxon>
        <taxon>Fungi</taxon>
        <taxon>Dikarya</taxon>
        <taxon>Ascomycota</taxon>
        <taxon>Saccharomycotina</taxon>
        <taxon>Saccharomycetes</taxon>
        <taxon>Saccharomycetales</taxon>
        <taxon>Saccharomycetaceae</taxon>
        <taxon>Torulaspora</taxon>
    </lineage>
</organism>
<evidence type="ECO:0000256" key="3">
    <source>
        <dbReference type="ARBA" id="ARBA00017984"/>
    </source>
</evidence>
<evidence type="ECO:0000259" key="15">
    <source>
        <dbReference type="PROSITE" id="PS50158"/>
    </source>
</evidence>
<dbReference type="InterPro" id="IPR032570">
    <property type="entry name" value="SF1-HH"/>
</dbReference>
<dbReference type="InterPro" id="IPR055256">
    <property type="entry name" value="KH_1_KHDC4/BBP-like"/>
</dbReference>
<keyword evidence="9 13" id="KW-0508">mRNA splicing</keyword>
<keyword evidence="8 12" id="KW-0694">RNA-binding</keyword>
<dbReference type="GO" id="GO:0003729">
    <property type="term" value="F:mRNA binding"/>
    <property type="evidence" value="ECO:0007669"/>
    <property type="project" value="TreeGrafter"/>
</dbReference>
<dbReference type="PANTHER" id="PTHR11208">
    <property type="entry name" value="RNA-BINDING PROTEIN RELATED"/>
    <property type="match status" value="1"/>
</dbReference>
<name>A0A7H9HXC5_9SACH</name>
<evidence type="ECO:0000256" key="12">
    <source>
        <dbReference type="PROSITE-ProRule" id="PRU00117"/>
    </source>
</evidence>
<feature type="domain" description="CCHC-type" evidence="15">
    <location>
        <begin position="298"/>
        <end position="311"/>
    </location>
</feature>
<dbReference type="InterPro" id="IPR045071">
    <property type="entry name" value="BBP-like"/>
</dbReference>
<dbReference type="OrthoDB" id="6777263at2759"/>
<dbReference type="SUPFAM" id="SSF57756">
    <property type="entry name" value="Retrovirus zinc finger-like domains"/>
    <property type="match status" value="1"/>
</dbReference>
<dbReference type="PROSITE" id="PS50158">
    <property type="entry name" value="ZF_CCHC"/>
    <property type="match status" value="1"/>
</dbReference>
<dbReference type="InterPro" id="IPR001878">
    <property type="entry name" value="Znf_CCHC"/>
</dbReference>
<evidence type="ECO:0000313" key="16">
    <source>
        <dbReference type="EMBL" id="QLQ82384.1"/>
    </source>
</evidence>
<keyword evidence="17" id="KW-1185">Reference proteome</keyword>
<comment type="subcellular location">
    <subcellularLocation>
        <location evidence="1 13">Nucleus</location>
    </subcellularLocation>
</comment>
<dbReference type="GO" id="GO:0045131">
    <property type="term" value="F:pre-mRNA branch point binding"/>
    <property type="evidence" value="ECO:0007669"/>
    <property type="project" value="UniProtKB-UniRule"/>
</dbReference>
<dbReference type="Gene3D" id="4.10.60.10">
    <property type="entry name" value="Zinc finger, CCHC-type"/>
    <property type="match status" value="1"/>
</dbReference>
<dbReference type="PROSITE" id="PS50084">
    <property type="entry name" value="KH_TYPE_1"/>
    <property type="match status" value="1"/>
</dbReference>
<dbReference type="GO" id="GO:0008270">
    <property type="term" value="F:zinc ion binding"/>
    <property type="evidence" value="ECO:0007669"/>
    <property type="project" value="UniProtKB-UniRule"/>
</dbReference>
<dbReference type="SMART" id="SM00343">
    <property type="entry name" value="ZnF_C2HC"/>
    <property type="match status" value="2"/>
</dbReference>
<dbReference type="GO" id="GO:0048024">
    <property type="term" value="P:regulation of mRNA splicing, via spliceosome"/>
    <property type="evidence" value="ECO:0007669"/>
    <property type="project" value="TreeGrafter"/>
</dbReference>
<dbReference type="AlphaFoldDB" id="A0A7H9HXC5"/>
<dbReference type="SUPFAM" id="SSF54791">
    <property type="entry name" value="Eukaryotic type KH-domain (KH-domain type I)"/>
    <property type="match status" value="1"/>
</dbReference>
<dbReference type="Proteomes" id="UP000510647">
    <property type="component" value="Chromosome 8"/>
</dbReference>
<evidence type="ECO:0000256" key="8">
    <source>
        <dbReference type="ARBA" id="ARBA00022884"/>
    </source>
</evidence>
<dbReference type="Pfam" id="PF16275">
    <property type="entry name" value="SF1-HH"/>
    <property type="match status" value="1"/>
</dbReference>
<gene>
    <name evidence="16" type="ORF">HG537_0H01460</name>
</gene>
<keyword evidence="4 13" id="KW-0507">mRNA processing</keyword>
<feature type="compositionally biased region" description="Polar residues" evidence="14">
    <location>
        <begin position="416"/>
        <end position="425"/>
    </location>
</feature>
<dbReference type="Gene3D" id="6.10.140.1790">
    <property type="match status" value="1"/>
</dbReference>
<dbReference type="GO" id="GO:0000243">
    <property type="term" value="C:commitment complex"/>
    <property type="evidence" value="ECO:0007669"/>
    <property type="project" value="UniProtKB-ARBA"/>
</dbReference>
<evidence type="ECO:0000256" key="7">
    <source>
        <dbReference type="ARBA" id="ARBA00022833"/>
    </source>
</evidence>
<evidence type="ECO:0000256" key="13">
    <source>
        <dbReference type="RuleBase" id="RU367126"/>
    </source>
</evidence>
<dbReference type="EMBL" id="CP059274">
    <property type="protein sequence ID" value="QLQ82384.1"/>
    <property type="molecule type" value="Genomic_DNA"/>
</dbReference>
<feature type="region of interest" description="Disordered" evidence="14">
    <location>
        <begin position="416"/>
        <end position="481"/>
    </location>
</feature>
<accession>A0A7H9HXC5</accession>
<dbReference type="InterPro" id="IPR036875">
    <property type="entry name" value="Znf_CCHC_sf"/>
</dbReference>
<evidence type="ECO:0000256" key="11">
    <source>
        <dbReference type="PROSITE-ProRule" id="PRU00047"/>
    </source>
</evidence>
<dbReference type="SMART" id="SM00322">
    <property type="entry name" value="KH"/>
    <property type="match status" value="1"/>
</dbReference>
<dbReference type="InterPro" id="IPR036612">
    <property type="entry name" value="KH_dom_type_1_sf"/>
</dbReference>
<keyword evidence="13" id="KW-0747">Spliceosome</keyword>
<proteinExistence type="inferred from homology"/>
<dbReference type="InterPro" id="IPR047086">
    <property type="entry name" value="SF1-HH_sf"/>
</dbReference>